<evidence type="ECO:0000259" key="6">
    <source>
        <dbReference type="Pfam" id="PF01029"/>
    </source>
</evidence>
<dbReference type="GO" id="GO:0003723">
    <property type="term" value="F:RNA binding"/>
    <property type="evidence" value="ECO:0007669"/>
    <property type="project" value="UniProtKB-KW"/>
</dbReference>
<protein>
    <recommendedName>
        <fullName evidence="6">NusB/RsmB/TIM44 domain-containing protein</fullName>
    </recommendedName>
</protein>
<dbReference type="Gene3D" id="1.10.940.10">
    <property type="entry name" value="NusB-like"/>
    <property type="match status" value="1"/>
</dbReference>
<evidence type="ECO:0000256" key="1">
    <source>
        <dbReference type="ARBA" id="ARBA00005952"/>
    </source>
</evidence>
<feature type="domain" description="NusB/RsmB/TIM44" evidence="6">
    <location>
        <begin position="176"/>
        <end position="295"/>
    </location>
</feature>
<keyword evidence="3" id="KW-0694">RNA-binding</keyword>
<evidence type="ECO:0000256" key="3">
    <source>
        <dbReference type="ARBA" id="ARBA00022884"/>
    </source>
</evidence>
<dbReference type="PANTHER" id="PTHR11078:SF3">
    <property type="entry name" value="ANTITERMINATION NUSB DOMAIN-CONTAINING PROTEIN"/>
    <property type="match status" value="1"/>
</dbReference>
<evidence type="ECO:0000256" key="4">
    <source>
        <dbReference type="ARBA" id="ARBA00023015"/>
    </source>
</evidence>
<reference evidence="7" key="1">
    <citation type="submission" date="2015-08" db="EMBL/GenBank/DDBJ databases">
        <title>Candidatus Bacteriodes Periocalifornicus.</title>
        <authorList>
            <person name="McLean J.S."/>
            <person name="Kelley S."/>
        </authorList>
    </citation>
    <scope>NUCLEOTIDE SEQUENCE [LARGE SCALE GENOMIC DNA]</scope>
    <source>
        <strain evidence="7">12B</strain>
    </source>
</reference>
<dbReference type="GO" id="GO:0031564">
    <property type="term" value="P:transcription antitermination"/>
    <property type="evidence" value="ECO:0007669"/>
    <property type="project" value="UniProtKB-KW"/>
</dbReference>
<dbReference type="PATRIC" id="fig|1702214.3.peg.2014"/>
<organism evidence="7 8">
    <name type="scientific">Candidatus [Bacteroides] periocalifornicus</name>
    <dbReference type="NCBI Taxonomy" id="1702214"/>
    <lineage>
        <taxon>Bacteria</taxon>
        <taxon>Pseudomonadati</taxon>
        <taxon>Bacteroidota</taxon>
    </lineage>
</organism>
<keyword evidence="5" id="KW-0804">Transcription</keyword>
<accession>A0A0Q4B4Q4</accession>
<evidence type="ECO:0000313" key="8">
    <source>
        <dbReference type="Proteomes" id="UP000054172"/>
    </source>
</evidence>
<keyword evidence="2" id="KW-0889">Transcription antitermination</keyword>
<name>A0A0Q4B4Q4_9BACT</name>
<dbReference type="SUPFAM" id="SSF48013">
    <property type="entry name" value="NusB-like"/>
    <property type="match status" value="1"/>
</dbReference>
<dbReference type="InterPro" id="IPR035926">
    <property type="entry name" value="NusB-like_sf"/>
</dbReference>
<dbReference type="PANTHER" id="PTHR11078">
    <property type="entry name" value="N UTILIZATION SUBSTANCE PROTEIN B-RELATED"/>
    <property type="match status" value="1"/>
</dbReference>
<gene>
    <name evidence="7" type="ORF">AL399_05015</name>
</gene>
<sequence length="319" mass="36787">MLNRRLLRIKVLQVLYGYYSGNGDDLARAEADLSRIVELYYRLVFDMARLPWLLTREMERRLAYGMQKIRPTEEELHPNRRFVENQVIAALAENPALKPKDGTVSDDWCNREELLAPLLTLLGGADFYKQYMRTPAGDWANDRAFVAQLYDWLDDQDELHEAAAEESGYWVTDLDTALELLYEVVERLSPERAQSPRILPPRMEEEFSGFACSLLRSTILQHSEHGVYIQGFLHNWDTERIAAMDMLILHMGLTEMLNFSEIPWRVSMNEYIELARLFSTPQSPSFVNGVLNGMVQRLIEEGKLVKTGRGLLGGKQKVE</sequence>
<evidence type="ECO:0000313" key="7">
    <source>
        <dbReference type="EMBL" id="KQM08866.1"/>
    </source>
</evidence>
<dbReference type="GO" id="GO:0005829">
    <property type="term" value="C:cytosol"/>
    <property type="evidence" value="ECO:0007669"/>
    <property type="project" value="TreeGrafter"/>
</dbReference>
<dbReference type="InterPro" id="IPR011605">
    <property type="entry name" value="NusB_fam"/>
</dbReference>
<comment type="similarity">
    <text evidence="1">Belongs to the NusB family.</text>
</comment>
<keyword evidence="4" id="KW-0805">Transcription regulation</keyword>
<dbReference type="GO" id="GO:0006353">
    <property type="term" value="P:DNA-templated transcription termination"/>
    <property type="evidence" value="ECO:0007669"/>
    <property type="project" value="InterPro"/>
</dbReference>
<dbReference type="Pfam" id="PF01029">
    <property type="entry name" value="NusB"/>
    <property type="match status" value="1"/>
</dbReference>
<evidence type="ECO:0000256" key="5">
    <source>
        <dbReference type="ARBA" id="ARBA00023163"/>
    </source>
</evidence>
<dbReference type="AlphaFoldDB" id="A0A0Q4B4Q4"/>
<dbReference type="EMBL" id="LIIK01000019">
    <property type="protein sequence ID" value="KQM08866.1"/>
    <property type="molecule type" value="Genomic_DNA"/>
</dbReference>
<comment type="caution">
    <text evidence="7">The sequence shown here is derived from an EMBL/GenBank/DDBJ whole genome shotgun (WGS) entry which is preliminary data.</text>
</comment>
<dbReference type="InterPro" id="IPR006027">
    <property type="entry name" value="NusB_RsmB_TIM44"/>
</dbReference>
<dbReference type="STRING" id="1702214.AL399_05015"/>
<proteinExistence type="inferred from homology"/>
<keyword evidence="8" id="KW-1185">Reference proteome</keyword>
<evidence type="ECO:0000256" key="2">
    <source>
        <dbReference type="ARBA" id="ARBA00022814"/>
    </source>
</evidence>
<dbReference type="Proteomes" id="UP000054172">
    <property type="component" value="Unassembled WGS sequence"/>
</dbReference>